<keyword evidence="6" id="KW-0378">Hydrolase</keyword>
<accession>A0A1U7QY28</accession>
<dbReference type="InterPro" id="IPR043504">
    <property type="entry name" value="Peptidase_S1_PA_chymotrypsin"/>
</dbReference>
<evidence type="ECO:0000256" key="2">
    <source>
        <dbReference type="SAM" id="MobiDB-lite"/>
    </source>
</evidence>
<keyword evidence="5" id="KW-1185">Reference proteome</keyword>
<dbReference type="Proteomes" id="UP000886700">
    <property type="component" value="Unplaced"/>
</dbReference>
<feature type="domain" description="Peptidase S1" evidence="4">
    <location>
        <begin position="68"/>
        <end position="312"/>
    </location>
</feature>
<proteinExistence type="predicted"/>
<reference evidence="6" key="1">
    <citation type="submission" date="2025-08" db="UniProtKB">
        <authorList>
            <consortium name="RefSeq"/>
        </authorList>
    </citation>
    <scope>IDENTIFICATION</scope>
    <source>
        <tissue evidence="6">Liver</tissue>
    </source>
</reference>
<dbReference type="PROSITE" id="PS50240">
    <property type="entry name" value="TRYPSIN_DOM"/>
    <property type="match status" value="1"/>
</dbReference>
<evidence type="ECO:0000313" key="5">
    <source>
        <dbReference type="Proteomes" id="UP000886700"/>
    </source>
</evidence>
<organism evidence="5 6">
    <name type="scientific">Mesocricetus auratus</name>
    <name type="common">Golden hamster</name>
    <dbReference type="NCBI Taxonomy" id="10036"/>
    <lineage>
        <taxon>Eukaryota</taxon>
        <taxon>Metazoa</taxon>
        <taxon>Chordata</taxon>
        <taxon>Craniata</taxon>
        <taxon>Vertebrata</taxon>
        <taxon>Euteleostomi</taxon>
        <taxon>Mammalia</taxon>
        <taxon>Eutheria</taxon>
        <taxon>Euarchontoglires</taxon>
        <taxon>Glires</taxon>
        <taxon>Rodentia</taxon>
        <taxon>Myomorpha</taxon>
        <taxon>Muroidea</taxon>
        <taxon>Cricetidae</taxon>
        <taxon>Cricetinae</taxon>
        <taxon>Mesocricetus</taxon>
    </lineage>
</organism>
<feature type="chain" id="PRO_5010535031" evidence="3">
    <location>
        <begin position="35"/>
        <end position="378"/>
    </location>
</feature>
<dbReference type="RefSeq" id="XP_005075509.1">
    <property type="nucleotide sequence ID" value="XM_005075452.2"/>
</dbReference>
<dbReference type="Pfam" id="PF00089">
    <property type="entry name" value="Trypsin"/>
    <property type="match status" value="1"/>
</dbReference>
<dbReference type="GO" id="GO:0006508">
    <property type="term" value="P:proteolysis"/>
    <property type="evidence" value="ECO:0007669"/>
    <property type="project" value="UniProtKB-KW"/>
</dbReference>
<dbReference type="KEGG" id="maua:101827421"/>
<dbReference type="GO" id="GO:0004252">
    <property type="term" value="F:serine-type endopeptidase activity"/>
    <property type="evidence" value="ECO:0007669"/>
    <property type="project" value="InterPro"/>
</dbReference>
<feature type="signal peptide" evidence="3">
    <location>
        <begin position="1"/>
        <end position="34"/>
    </location>
</feature>
<dbReference type="PANTHER" id="PTHR24253">
    <property type="entry name" value="TRANSMEMBRANE PROTEASE SERINE"/>
    <property type="match status" value="1"/>
</dbReference>
<dbReference type="GeneID" id="101827421"/>
<evidence type="ECO:0000256" key="1">
    <source>
        <dbReference type="ARBA" id="ARBA00023157"/>
    </source>
</evidence>
<keyword evidence="3" id="KW-0732">Signal</keyword>
<feature type="compositionally biased region" description="Basic and acidic residues" evidence="2">
    <location>
        <begin position="311"/>
        <end position="330"/>
    </location>
</feature>
<gene>
    <name evidence="6" type="primary">LOC101827421</name>
</gene>
<feature type="region of interest" description="Disordered" evidence="2">
    <location>
        <begin position="311"/>
        <end position="343"/>
    </location>
</feature>
<dbReference type="PRINTS" id="PR00722">
    <property type="entry name" value="CHYMOTRYPSIN"/>
</dbReference>
<dbReference type="STRING" id="10036.ENSMAUP00000016829"/>
<dbReference type="CDD" id="cd00190">
    <property type="entry name" value="Tryp_SPc"/>
    <property type="match status" value="1"/>
</dbReference>
<dbReference type="AlphaFoldDB" id="A0A1U7QY28"/>
<dbReference type="InterPro" id="IPR001254">
    <property type="entry name" value="Trypsin_dom"/>
</dbReference>
<dbReference type="SUPFAM" id="SSF50494">
    <property type="entry name" value="Trypsin-like serine proteases"/>
    <property type="match status" value="1"/>
</dbReference>
<dbReference type="PANTHER" id="PTHR24253:SF42">
    <property type="entry name" value="PROTEASE, SERINE 47"/>
    <property type="match status" value="1"/>
</dbReference>
<name>A0A1U7QY28_MESAU</name>
<dbReference type="PROSITE" id="PS00135">
    <property type="entry name" value="TRYPSIN_SER"/>
    <property type="match status" value="1"/>
</dbReference>
<dbReference type="Gene3D" id="2.40.10.10">
    <property type="entry name" value="Trypsin-like serine proteases"/>
    <property type="match status" value="1"/>
</dbReference>
<keyword evidence="6" id="KW-0645">Protease</keyword>
<evidence type="ECO:0000313" key="6">
    <source>
        <dbReference type="RefSeq" id="XP_005075509.1"/>
    </source>
</evidence>
<evidence type="ECO:0000259" key="4">
    <source>
        <dbReference type="PROSITE" id="PS50240"/>
    </source>
</evidence>
<dbReference type="OrthoDB" id="546450at2759"/>
<dbReference type="FunFam" id="2.40.10.10:FF:000039">
    <property type="entry name" value="Brain-specific serine protease 4"/>
    <property type="match status" value="1"/>
</dbReference>
<dbReference type="InterPro" id="IPR009003">
    <property type="entry name" value="Peptidase_S1_PA"/>
</dbReference>
<keyword evidence="1" id="KW-1015">Disulfide bond</keyword>
<dbReference type="eggNOG" id="KOG3627">
    <property type="taxonomic scope" value="Eukaryota"/>
</dbReference>
<dbReference type="InterPro" id="IPR001314">
    <property type="entry name" value="Peptidase_S1A"/>
</dbReference>
<protein>
    <submittedName>
        <fullName evidence="6">Serine protease 40</fullName>
    </submittedName>
</protein>
<sequence length="378" mass="42327">MRGTRAQQSGQGGYGACLLAALLWLSLLPQHAQAADPANTTSTINKTTTRTTLPLSEICGRTKFQGKIFGGQMAAPERWPWQVSLRLYGRHICGAVLIDKNWIAGAAHCFQRSHNPNDYQVRLGYTKMSSPTKYSRELSVYKLIVHKDYDKFHRQGSDIVLMQLESPVEFSSHILPACVPDKNTKIPKKKACWASGWGNLREDVRQPLPDDLYEAELILMDNEECKMFFPRPSPGDTKSYYIYDDMVCAADYSMTKSICAGDSGGPFVCFLDGSWYVVGLTSWSSSCENPIVSPSVFARVSYFDNWIKEHKQASPDPKPKEPDSPPDHPRPPYKPKPPLGGYEWDSNKDQGTVIKPVVCMAMLSSLVLLLQLILLRNL</sequence>
<dbReference type="SMART" id="SM00020">
    <property type="entry name" value="Tryp_SPc"/>
    <property type="match status" value="1"/>
</dbReference>
<evidence type="ECO:0000256" key="3">
    <source>
        <dbReference type="SAM" id="SignalP"/>
    </source>
</evidence>
<dbReference type="InterPro" id="IPR033116">
    <property type="entry name" value="TRYPSIN_SER"/>
</dbReference>